<protein>
    <submittedName>
        <fullName evidence="1">Uncharacterized protein</fullName>
    </submittedName>
</protein>
<evidence type="ECO:0000313" key="2">
    <source>
        <dbReference type="Proteomes" id="UP000815325"/>
    </source>
</evidence>
<keyword evidence="2" id="KW-1185">Reference proteome</keyword>
<gene>
    <name evidence="1" type="ORF">DUNSADRAFT_10591</name>
</gene>
<dbReference type="Proteomes" id="UP000815325">
    <property type="component" value="Unassembled WGS sequence"/>
</dbReference>
<dbReference type="EMBL" id="MU069474">
    <property type="protein sequence ID" value="KAF5841885.1"/>
    <property type="molecule type" value="Genomic_DNA"/>
</dbReference>
<proteinExistence type="predicted"/>
<organism evidence="1 2">
    <name type="scientific">Dunaliella salina</name>
    <name type="common">Green alga</name>
    <name type="synonym">Protococcus salinus</name>
    <dbReference type="NCBI Taxonomy" id="3046"/>
    <lineage>
        <taxon>Eukaryota</taxon>
        <taxon>Viridiplantae</taxon>
        <taxon>Chlorophyta</taxon>
        <taxon>core chlorophytes</taxon>
        <taxon>Chlorophyceae</taxon>
        <taxon>CS clade</taxon>
        <taxon>Chlamydomonadales</taxon>
        <taxon>Dunaliellaceae</taxon>
        <taxon>Dunaliella</taxon>
    </lineage>
</organism>
<evidence type="ECO:0000313" key="1">
    <source>
        <dbReference type="EMBL" id="KAF5841885.1"/>
    </source>
</evidence>
<sequence>MKALLKKSQHLKMQTQTVQHVLRPIKHCTHSGFRKRLNDCTSSIIPEVLAPEGSLVTEFQACNQHVGRVSKMSKQESLRGLVFFCSPRSVKLLTAKARWFKSFPCKSLTCSMRN</sequence>
<name>A0ABQ7H4U4_DUNSA</name>
<comment type="caution">
    <text evidence="1">The sequence shown here is derived from an EMBL/GenBank/DDBJ whole genome shotgun (WGS) entry which is preliminary data.</text>
</comment>
<accession>A0ABQ7H4U4</accession>
<reference evidence="1" key="1">
    <citation type="submission" date="2017-08" db="EMBL/GenBank/DDBJ databases">
        <authorList>
            <person name="Polle J.E."/>
            <person name="Barry K."/>
            <person name="Cushman J."/>
            <person name="Schmutz J."/>
            <person name="Tran D."/>
            <person name="Hathwaick L.T."/>
            <person name="Yim W.C."/>
            <person name="Jenkins J."/>
            <person name="Mckie-Krisberg Z.M."/>
            <person name="Prochnik S."/>
            <person name="Lindquist E."/>
            <person name="Dockter R.B."/>
            <person name="Adam C."/>
            <person name="Molina H."/>
            <person name="Bunkerborg J."/>
            <person name="Jin E."/>
            <person name="Buchheim M."/>
            <person name="Magnuson J."/>
        </authorList>
    </citation>
    <scope>NUCLEOTIDE SEQUENCE</scope>
    <source>
        <strain evidence="1">CCAP 19/18</strain>
    </source>
</reference>